<protein>
    <submittedName>
        <fullName evidence="2">Decapping nuclease</fullName>
    </submittedName>
</protein>
<evidence type="ECO:0000313" key="1">
    <source>
        <dbReference type="Proteomes" id="UP000095286"/>
    </source>
</evidence>
<accession>A0AC35U9R9</accession>
<evidence type="ECO:0000313" key="2">
    <source>
        <dbReference type="WBParaSite" id="RSKR_0000932900.1"/>
    </source>
</evidence>
<sequence>MSELPNTLYMYNYNKNDGVTLGLDKCPVLKKDLRNGNAVNYDLKKNSENLSKRTHSDMTNSTYESIIKYKATIKSTNLRCDLGGADIVTWRGFLAKIYLIFCGKHKDKMCILARRYNGVIFLENFTEKKTYEGLSIHMGHMYENYITEDAQGNPNDNKSVDTSDVNNIVQTRVFKHNDKSTIVCYIAENDARKSQGSKEFIEAKTHPGQIDKHFYTKKGHSLWIQSYLTNVDEIIVGLKKCDTPIPYIVEKNVFLKVEDIRQRNNIDAHEAMGSIAQVLIDTILATFSNPETEFAEFTKPEKVKEFQSVVLSRTDERFSTFFPEKFLAAYPKEN</sequence>
<name>A0AC35U9R9_9BILA</name>
<dbReference type="Proteomes" id="UP000095286">
    <property type="component" value="Unplaced"/>
</dbReference>
<proteinExistence type="predicted"/>
<reference evidence="2" key="1">
    <citation type="submission" date="2016-11" db="UniProtKB">
        <authorList>
            <consortium name="WormBaseParasite"/>
        </authorList>
    </citation>
    <scope>IDENTIFICATION</scope>
    <source>
        <strain evidence="2">KR3021</strain>
    </source>
</reference>
<organism evidence="1 2">
    <name type="scientific">Rhabditophanes sp. KR3021</name>
    <dbReference type="NCBI Taxonomy" id="114890"/>
    <lineage>
        <taxon>Eukaryota</taxon>
        <taxon>Metazoa</taxon>
        <taxon>Ecdysozoa</taxon>
        <taxon>Nematoda</taxon>
        <taxon>Chromadorea</taxon>
        <taxon>Rhabditida</taxon>
        <taxon>Tylenchina</taxon>
        <taxon>Panagrolaimomorpha</taxon>
        <taxon>Strongyloidoidea</taxon>
        <taxon>Alloionematidae</taxon>
        <taxon>Rhabditophanes</taxon>
    </lineage>
</organism>
<dbReference type="WBParaSite" id="RSKR_0000932900.1">
    <property type="protein sequence ID" value="RSKR_0000932900.1"/>
    <property type="gene ID" value="RSKR_0000932900"/>
</dbReference>